<protein>
    <recommendedName>
        <fullName evidence="13">Receptor protein-tyrosine kinase</fullName>
    </recommendedName>
</protein>
<dbReference type="InterPro" id="IPR007110">
    <property type="entry name" value="Ig-like_dom"/>
</dbReference>
<dbReference type="InterPro" id="IPR013783">
    <property type="entry name" value="Ig-like_fold"/>
</dbReference>
<keyword evidence="2 8" id="KW-0812">Transmembrane</keyword>
<dbReference type="GO" id="GO:0004714">
    <property type="term" value="F:transmembrane receptor protein tyrosine kinase activity"/>
    <property type="evidence" value="ECO:0007669"/>
    <property type="project" value="TreeGrafter"/>
</dbReference>
<dbReference type="Pfam" id="PF07714">
    <property type="entry name" value="PK_Tyr_Ser-Thr"/>
    <property type="match status" value="1"/>
</dbReference>
<evidence type="ECO:0000256" key="7">
    <source>
        <dbReference type="SAM" id="MobiDB-lite"/>
    </source>
</evidence>
<feature type="domain" description="Ig-like" evidence="10">
    <location>
        <begin position="841"/>
        <end position="943"/>
    </location>
</feature>
<evidence type="ECO:0000256" key="8">
    <source>
        <dbReference type="SAM" id="Phobius"/>
    </source>
</evidence>
<name>A0A8S9YKC0_9TREM</name>
<reference evidence="11" key="1">
    <citation type="submission" date="2019-07" db="EMBL/GenBank/DDBJ databases">
        <title>Annotation for the trematode Paragonimus miyazaki's.</title>
        <authorList>
            <person name="Choi Y.-J."/>
        </authorList>
    </citation>
    <scope>NUCLEOTIDE SEQUENCE</scope>
    <source>
        <strain evidence="11">Japan</strain>
    </source>
</reference>
<feature type="transmembrane region" description="Helical" evidence="8">
    <location>
        <begin position="964"/>
        <end position="988"/>
    </location>
</feature>
<keyword evidence="6" id="KW-0325">Glycoprotein</keyword>
<gene>
    <name evidence="11" type="ORF">EG68_10199</name>
</gene>
<feature type="domain" description="Protein kinase" evidence="9">
    <location>
        <begin position="1053"/>
        <end position="1451"/>
    </location>
</feature>
<evidence type="ECO:0000256" key="4">
    <source>
        <dbReference type="ARBA" id="ARBA00023136"/>
    </source>
</evidence>
<dbReference type="SMART" id="SM00220">
    <property type="entry name" value="S_TKc"/>
    <property type="match status" value="1"/>
</dbReference>
<dbReference type="PROSITE" id="PS50011">
    <property type="entry name" value="PROTEIN_KINASE_DOM"/>
    <property type="match status" value="1"/>
</dbReference>
<feature type="compositionally biased region" description="Basic and acidic residues" evidence="7">
    <location>
        <begin position="1243"/>
        <end position="1252"/>
    </location>
</feature>
<dbReference type="InterPro" id="IPR001245">
    <property type="entry name" value="Ser-Thr/Tyr_kinase_cat_dom"/>
</dbReference>
<dbReference type="InterPro" id="IPR020635">
    <property type="entry name" value="Tyr_kinase_cat_dom"/>
</dbReference>
<dbReference type="Proteomes" id="UP000822476">
    <property type="component" value="Unassembled WGS sequence"/>
</dbReference>
<proteinExistence type="predicted"/>
<evidence type="ECO:0000259" key="9">
    <source>
        <dbReference type="PROSITE" id="PS50011"/>
    </source>
</evidence>
<dbReference type="GO" id="GO:0005524">
    <property type="term" value="F:ATP binding"/>
    <property type="evidence" value="ECO:0007669"/>
    <property type="project" value="InterPro"/>
</dbReference>
<dbReference type="SUPFAM" id="SSF56112">
    <property type="entry name" value="Protein kinase-like (PK-like)"/>
    <property type="match status" value="1"/>
</dbReference>
<keyword evidence="4 8" id="KW-0472">Membrane</keyword>
<dbReference type="Gene3D" id="3.30.200.20">
    <property type="entry name" value="Phosphorylase Kinase, domain 1"/>
    <property type="match status" value="1"/>
</dbReference>
<evidence type="ECO:0000256" key="5">
    <source>
        <dbReference type="ARBA" id="ARBA00023170"/>
    </source>
</evidence>
<keyword evidence="3 8" id="KW-1133">Transmembrane helix</keyword>
<evidence type="ECO:0008006" key="13">
    <source>
        <dbReference type="Google" id="ProtNLM"/>
    </source>
</evidence>
<evidence type="ECO:0000313" key="12">
    <source>
        <dbReference type="Proteomes" id="UP000822476"/>
    </source>
</evidence>
<dbReference type="InterPro" id="IPR050122">
    <property type="entry name" value="RTK"/>
</dbReference>
<dbReference type="GO" id="GO:0007169">
    <property type="term" value="P:cell surface receptor protein tyrosine kinase signaling pathway"/>
    <property type="evidence" value="ECO:0007669"/>
    <property type="project" value="TreeGrafter"/>
</dbReference>
<dbReference type="EMBL" id="JTDE01004121">
    <property type="protein sequence ID" value="KAF7255279.1"/>
    <property type="molecule type" value="Genomic_DNA"/>
</dbReference>
<dbReference type="InterPro" id="IPR008266">
    <property type="entry name" value="Tyr_kinase_AS"/>
</dbReference>
<dbReference type="PANTHER" id="PTHR24416:SF600">
    <property type="entry name" value="PDGF- AND VEGF-RECEPTOR RELATED, ISOFORM J"/>
    <property type="match status" value="1"/>
</dbReference>
<dbReference type="PROSITE" id="PS00109">
    <property type="entry name" value="PROTEIN_KINASE_TYR"/>
    <property type="match status" value="1"/>
</dbReference>
<feature type="region of interest" description="Disordered" evidence="7">
    <location>
        <begin position="1206"/>
        <end position="1228"/>
    </location>
</feature>
<accession>A0A8S9YKC0</accession>
<dbReference type="PROSITE" id="PS50835">
    <property type="entry name" value="IG_LIKE"/>
    <property type="match status" value="1"/>
</dbReference>
<sequence length="1485" mass="167872">MDDEMKNLVFITILCQFPNFLICQTTINSTTEYFHVQTVDVVARHLNLALPTSFRSVIRLICRHGNRWIVPSSFPYSTLEDHVMDIKPLNAHGSILTLYMSEEKSNRTPLRGLYECCTQIGGERSEIVTNIPEWERRHNQPSCCPCCPWYEQKYCLYSWNNSIPSRNKSIHHNHQCPGSVFIFTGTVTSEAVQLQIVVGEPLLVPCPAPSPDLTVRPFINLKLFPNSAWSLPWFPFTDQHQIAHAYDSRFGLCLTKSEFPRHMPYLICDYPGLDEQRVIQLTWPAPVPTVAPELDIQLMMLGSNHHPDQRYDLFRFMSKPGQIEATVPSGYRVRKATRIRAKCVARYVQLSIVRQPPSRLCFSWNWREWNRTEKITEEWDLTGCPDTQRAASRVYAISEFDVPPAHFNATIGCEVSTPSRRAPSRRKVVHIYPYVPTGSVPEAIHWSLKLDSGAHAVTHKRLNNSSLTVIYTNQGQATLNLDFWTNQEVGHSPTCFLTYSNESALITNRTNHKVSLWRENYEWHCVIRFNITVGPWHGRLSFGYGEDTHSFELIVTKVLLNTRPKVLGLHGNVFIPMKLICEEDDTEEMKLLNVLGIHDNSNFTWTLERNRSTEQFVISQVNSLHFGPIHDKNNSHFFSHTGHAGQETIIIPPVSLTMFDAIPSELCVRCSVSYAFGVISQSERVCTQLFDFSTLMVNSEEIATGKESQNNTYLFMLLRQPTLSSNFILSEPEMNNTNASTCIAGFPLEIICLISQSIPDLTLTQFPVSLWPSVRFPTQSILNAIHEHSLRETTWFITTYSRGVKVTLNLTDANLNEEMIYCGFGHDEIQRSIRIDKPTSPLILEPTKSSLLILSEGVGRLKCLAHGLPAPQLRWEQLNTNHNGEERADQWLIVNLCNDSIYQSNVTVCEHTANLQPTEDRLLLRCYATNFVDTVFSEEIVVTQVQSMSRTIRQALRPVRELHILYSLGVLIPCSLVFICALACFFYGRSVKKVTAGHFHRHKNALYTSTLPRVYCPKPSLSKEQELVVHSVASLLGSVEQAIYWTIPNQYLQLTDKRLGLGYYGQVCRGWLNPTCLLNRSNDVRRSLPADIHLIPVAVKTASGENSGRSCLRNEIELLSGLGEHPNIIRMYGLVVGTQLDLGDTSLVLAYCSHKSLSEFVRAHAQQMLRHTSSSNSSCCNEAVIAPATVAGDGDDGVLENEVQLTKPQVPSSDSGVSSPTDSDAELFGTHNRKFSNDVNSSKQHDPSSVHQHDVHLLVKQENVDYQLTVGDLYRIAWGVASGLVYLAESGVIHRDLATRNILISGSFTPKICDFGLAVRVSANSASTQHESYKILTHQKQLPFRILPPEALCEHTFYLASDIWEYGLLLWQLFGLETKKPFASVSNADELVKLLFTTDQTVGSASNAPRSLDRPQQLDDRLWDLMCQAWHLDYKSRPTAIEFEQLLHELVSHSVEESERQKEPTSMNCTPVTYTELIPSDLIDT</sequence>
<dbReference type="GO" id="GO:0005886">
    <property type="term" value="C:plasma membrane"/>
    <property type="evidence" value="ECO:0007669"/>
    <property type="project" value="TreeGrafter"/>
</dbReference>
<evidence type="ECO:0000256" key="1">
    <source>
        <dbReference type="ARBA" id="ARBA00004167"/>
    </source>
</evidence>
<evidence type="ECO:0000259" key="10">
    <source>
        <dbReference type="PROSITE" id="PS50835"/>
    </source>
</evidence>
<keyword evidence="5" id="KW-0675">Receptor</keyword>
<dbReference type="OrthoDB" id="535945at2759"/>
<dbReference type="SMART" id="SM00219">
    <property type="entry name" value="TyrKc"/>
    <property type="match status" value="1"/>
</dbReference>
<evidence type="ECO:0000313" key="11">
    <source>
        <dbReference type="EMBL" id="KAF7255279.1"/>
    </source>
</evidence>
<dbReference type="Gene3D" id="1.10.510.10">
    <property type="entry name" value="Transferase(Phosphotransferase) domain 1"/>
    <property type="match status" value="1"/>
</dbReference>
<evidence type="ECO:0000256" key="3">
    <source>
        <dbReference type="ARBA" id="ARBA00022989"/>
    </source>
</evidence>
<dbReference type="InterPro" id="IPR000719">
    <property type="entry name" value="Prot_kinase_dom"/>
</dbReference>
<keyword evidence="12" id="KW-1185">Reference proteome</keyword>
<feature type="compositionally biased region" description="Low complexity" evidence="7">
    <location>
        <begin position="1210"/>
        <end position="1222"/>
    </location>
</feature>
<dbReference type="PANTHER" id="PTHR24416">
    <property type="entry name" value="TYROSINE-PROTEIN KINASE RECEPTOR"/>
    <property type="match status" value="1"/>
</dbReference>
<organism evidence="11 12">
    <name type="scientific">Paragonimus skrjabini miyazakii</name>
    <dbReference type="NCBI Taxonomy" id="59628"/>
    <lineage>
        <taxon>Eukaryota</taxon>
        <taxon>Metazoa</taxon>
        <taxon>Spiralia</taxon>
        <taxon>Lophotrochozoa</taxon>
        <taxon>Platyhelminthes</taxon>
        <taxon>Trematoda</taxon>
        <taxon>Digenea</taxon>
        <taxon>Plagiorchiida</taxon>
        <taxon>Troglotremata</taxon>
        <taxon>Troglotrematidae</taxon>
        <taxon>Paragonimus</taxon>
    </lineage>
</organism>
<feature type="region of interest" description="Disordered" evidence="7">
    <location>
        <begin position="1233"/>
        <end position="1252"/>
    </location>
</feature>
<dbReference type="Gene3D" id="2.60.40.10">
    <property type="entry name" value="Immunoglobulins"/>
    <property type="match status" value="1"/>
</dbReference>
<dbReference type="GO" id="GO:0043235">
    <property type="term" value="C:receptor complex"/>
    <property type="evidence" value="ECO:0007669"/>
    <property type="project" value="TreeGrafter"/>
</dbReference>
<evidence type="ECO:0000256" key="6">
    <source>
        <dbReference type="ARBA" id="ARBA00023180"/>
    </source>
</evidence>
<comment type="caution">
    <text evidence="11">The sequence shown here is derived from an EMBL/GenBank/DDBJ whole genome shotgun (WGS) entry which is preliminary data.</text>
</comment>
<evidence type="ECO:0000256" key="2">
    <source>
        <dbReference type="ARBA" id="ARBA00022692"/>
    </source>
</evidence>
<comment type="subcellular location">
    <subcellularLocation>
        <location evidence="1">Membrane</location>
        <topology evidence="1">Single-pass membrane protein</topology>
    </subcellularLocation>
</comment>
<dbReference type="InterPro" id="IPR011009">
    <property type="entry name" value="Kinase-like_dom_sf"/>
</dbReference>